<keyword evidence="2" id="KW-1185">Reference proteome</keyword>
<keyword evidence="1" id="KW-0614">Plasmid</keyword>
<dbReference type="RefSeq" id="WP_338754928.1">
    <property type="nucleotide sequence ID" value="NZ_CP147406.1"/>
</dbReference>
<geneLocation type="plasmid" evidence="1 2">
    <name>unnamed2</name>
</geneLocation>
<gene>
    <name evidence="1" type="ORF">WDJ61_18860</name>
</gene>
<evidence type="ECO:0000313" key="1">
    <source>
        <dbReference type="EMBL" id="WXB95039.1"/>
    </source>
</evidence>
<evidence type="ECO:0008006" key="3">
    <source>
        <dbReference type="Google" id="ProtNLM"/>
    </source>
</evidence>
<protein>
    <recommendedName>
        <fullName evidence="3">CopG family transcriptional regulator</fullName>
    </recommendedName>
</protein>
<name>A0ABZ2NC82_9BACI</name>
<organism evidence="1 2">
    <name type="scientific">Bacillus kandeliae</name>
    <dbReference type="NCBI Taxonomy" id="3129297"/>
    <lineage>
        <taxon>Bacteria</taxon>
        <taxon>Bacillati</taxon>
        <taxon>Bacillota</taxon>
        <taxon>Bacilli</taxon>
        <taxon>Bacillales</taxon>
        <taxon>Bacillaceae</taxon>
        <taxon>Bacillus</taxon>
    </lineage>
</organism>
<proteinExistence type="predicted"/>
<dbReference type="Proteomes" id="UP001387364">
    <property type="component" value="Plasmid unnamed2"/>
</dbReference>
<dbReference type="EMBL" id="CP147406">
    <property type="protein sequence ID" value="WXB95039.1"/>
    <property type="molecule type" value="Genomic_DNA"/>
</dbReference>
<sequence length="86" mass="10090">MVKIDLRNKKERSDKKINVNPALDQDTHCKLKKLSVSCDVSKTKMAEMILKMALNHPSIIQYFQEQYNKDPQYRVIPVKKGNHITY</sequence>
<evidence type="ECO:0000313" key="2">
    <source>
        <dbReference type="Proteomes" id="UP001387364"/>
    </source>
</evidence>
<accession>A0ABZ2NC82</accession>
<reference evidence="1 2" key="1">
    <citation type="submission" date="2024-02" db="EMBL/GenBank/DDBJ databases">
        <title>Seven novel Bacillus-like species.</title>
        <authorList>
            <person name="Liu G."/>
        </authorList>
    </citation>
    <scope>NUCLEOTIDE SEQUENCE [LARGE SCALE GENOMIC DNA]</scope>
    <source>
        <strain evidence="1 2">FJAT-52991</strain>
        <plasmid evidence="1 2">unnamed2</plasmid>
    </source>
</reference>